<dbReference type="InterPro" id="IPR044824">
    <property type="entry name" value="MAIN-like"/>
</dbReference>
<dbReference type="PaxDb" id="3827-XP_004513188.1"/>
<feature type="domain" description="Aminotransferase-like plant mobile" evidence="2">
    <location>
        <begin position="102"/>
        <end position="145"/>
    </location>
</feature>
<dbReference type="AlphaFoldDB" id="A0A1S2Z196"/>
<dbReference type="GO" id="GO:0010073">
    <property type="term" value="P:meristem maintenance"/>
    <property type="evidence" value="ECO:0007669"/>
    <property type="project" value="InterPro"/>
</dbReference>
<proteinExistence type="predicted"/>
<dbReference type="OrthoDB" id="1436252at2759"/>
<evidence type="ECO:0000256" key="1">
    <source>
        <dbReference type="SAM" id="MobiDB-lite"/>
    </source>
</evidence>
<gene>
    <name evidence="4" type="primary">LOC101513455</name>
</gene>
<evidence type="ECO:0000313" key="3">
    <source>
        <dbReference type="Proteomes" id="UP000087171"/>
    </source>
</evidence>
<evidence type="ECO:0000313" key="4">
    <source>
        <dbReference type="RefSeq" id="XP_004513188.1"/>
    </source>
</evidence>
<keyword evidence="3" id="KW-1185">Reference proteome</keyword>
<reference evidence="4" key="1">
    <citation type="submission" date="2025-08" db="UniProtKB">
        <authorList>
            <consortium name="RefSeq"/>
        </authorList>
    </citation>
    <scope>IDENTIFICATION</scope>
    <source>
        <tissue evidence="4">Etiolated seedlings</tissue>
    </source>
</reference>
<accession>A0A1S2Z196</accession>
<dbReference type="PANTHER" id="PTHR46033">
    <property type="entry name" value="PROTEIN MAIN-LIKE 2"/>
    <property type="match status" value="1"/>
</dbReference>
<protein>
    <submittedName>
        <fullName evidence="4">Protein MAIN-LIKE 2-like</fullName>
    </submittedName>
</protein>
<sequence length="147" mass="16870">MEKDAHEYPQMEQTKEEYAAHTDDIHDADDVSAHANDIHDADEQDQQPGFPGGPVVTHVLIQYEHHMARRLWEGELKKFVEVHVPALVQHWIPESGLLHLSSAYITMADVGLISAFVERWYRETSSFNFFFGEMTITLDDVDALLHI</sequence>
<dbReference type="PANTHER" id="PTHR46033:SF8">
    <property type="entry name" value="PROTEIN MAINTENANCE OF MERISTEMS-LIKE"/>
    <property type="match status" value="1"/>
</dbReference>
<name>A0A1S2Z196_CICAR</name>
<dbReference type="InterPro" id="IPR019557">
    <property type="entry name" value="AminoTfrase-like_pln_mobile"/>
</dbReference>
<organism evidence="3 4">
    <name type="scientific">Cicer arietinum</name>
    <name type="common">Chickpea</name>
    <name type="synonym">Garbanzo</name>
    <dbReference type="NCBI Taxonomy" id="3827"/>
    <lineage>
        <taxon>Eukaryota</taxon>
        <taxon>Viridiplantae</taxon>
        <taxon>Streptophyta</taxon>
        <taxon>Embryophyta</taxon>
        <taxon>Tracheophyta</taxon>
        <taxon>Spermatophyta</taxon>
        <taxon>Magnoliopsida</taxon>
        <taxon>eudicotyledons</taxon>
        <taxon>Gunneridae</taxon>
        <taxon>Pentapetalae</taxon>
        <taxon>rosids</taxon>
        <taxon>fabids</taxon>
        <taxon>Fabales</taxon>
        <taxon>Fabaceae</taxon>
        <taxon>Papilionoideae</taxon>
        <taxon>50 kb inversion clade</taxon>
        <taxon>NPAAA clade</taxon>
        <taxon>Hologalegina</taxon>
        <taxon>IRL clade</taxon>
        <taxon>Cicereae</taxon>
        <taxon>Cicer</taxon>
    </lineage>
</organism>
<dbReference type="RefSeq" id="XP_004513188.1">
    <property type="nucleotide sequence ID" value="XM_004513131.1"/>
</dbReference>
<feature type="region of interest" description="Disordered" evidence="1">
    <location>
        <begin position="1"/>
        <end position="30"/>
    </location>
</feature>
<dbReference type="Proteomes" id="UP000087171">
    <property type="component" value="Unplaced"/>
</dbReference>
<evidence type="ECO:0000259" key="2">
    <source>
        <dbReference type="Pfam" id="PF10536"/>
    </source>
</evidence>
<dbReference type="Pfam" id="PF10536">
    <property type="entry name" value="PMD"/>
    <property type="match status" value="1"/>
</dbReference>